<protein>
    <submittedName>
        <fullName evidence="1">Uncharacterized protein</fullName>
    </submittedName>
</protein>
<organism evidence="1 2">
    <name type="scientific">Actinomadura rudentiformis</name>
    <dbReference type="NCBI Taxonomy" id="359158"/>
    <lineage>
        <taxon>Bacteria</taxon>
        <taxon>Bacillati</taxon>
        <taxon>Actinomycetota</taxon>
        <taxon>Actinomycetes</taxon>
        <taxon>Streptosporangiales</taxon>
        <taxon>Thermomonosporaceae</taxon>
        <taxon>Actinomadura</taxon>
    </lineage>
</organism>
<dbReference type="RefSeq" id="WP_151569361.1">
    <property type="nucleotide sequence ID" value="NZ_WBMT01000028.1"/>
</dbReference>
<sequence length="72" mass="7399">MQIPDQARLQLGLAPARPVDINVDLAGPWYLPEEQADAGAAGTAQPGQVHLAICGSRAPDTDASVIDALHGS</sequence>
<evidence type="ECO:0000313" key="1">
    <source>
        <dbReference type="EMBL" id="KAB2340876.1"/>
    </source>
</evidence>
<comment type="caution">
    <text evidence="1">The sequence shown here is derived from an EMBL/GenBank/DDBJ whole genome shotgun (WGS) entry which is preliminary data.</text>
</comment>
<evidence type="ECO:0000313" key="2">
    <source>
        <dbReference type="Proteomes" id="UP000468735"/>
    </source>
</evidence>
<keyword evidence="2" id="KW-1185">Reference proteome</keyword>
<dbReference type="Proteomes" id="UP000468735">
    <property type="component" value="Unassembled WGS sequence"/>
</dbReference>
<accession>A0A6H9YG83</accession>
<gene>
    <name evidence="1" type="ORF">F8566_43985</name>
</gene>
<name>A0A6H9YG83_9ACTN</name>
<dbReference type="EMBL" id="WBMT01000028">
    <property type="protein sequence ID" value="KAB2340876.1"/>
    <property type="molecule type" value="Genomic_DNA"/>
</dbReference>
<dbReference type="AlphaFoldDB" id="A0A6H9YG83"/>
<reference evidence="1 2" key="1">
    <citation type="submission" date="2019-09" db="EMBL/GenBank/DDBJ databases">
        <title>Actinomadura physcomitrii sp. nov., a novel actinomycete isolated from moss [Physcomitrium sphaericum (Ludw) Fuernr].</title>
        <authorList>
            <person name="Zhuang X."/>
            <person name="Liu C."/>
        </authorList>
    </citation>
    <scope>NUCLEOTIDE SEQUENCE [LARGE SCALE GENOMIC DNA]</scope>
    <source>
        <strain evidence="1 2">HMC1</strain>
    </source>
</reference>
<proteinExistence type="predicted"/>